<feature type="compositionally biased region" description="Low complexity" evidence="1">
    <location>
        <begin position="79"/>
        <end position="89"/>
    </location>
</feature>
<proteinExistence type="predicted"/>
<protein>
    <submittedName>
        <fullName evidence="2">Uncharacterized protein</fullName>
    </submittedName>
</protein>
<organism evidence="2 3">
    <name type="scientific">Seminavis robusta</name>
    <dbReference type="NCBI Taxonomy" id="568900"/>
    <lineage>
        <taxon>Eukaryota</taxon>
        <taxon>Sar</taxon>
        <taxon>Stramenopiles</taxon>
        <taxon>Ochrophyta</taxon>
        <taxon>Bacillariophyta</taxon>
        <taxon>Bacillariophyceae</taxon>
        <taxon>Bacillariophycidae</taxon>
        <taxon>Naviculales</taxon>
        <taxon>Naviculaceae</taxon>
        <taxon>Seminavis</taxon>
    </lineage>
</organism>
<evidence type="ECO:0000313" key="3">
    <source>
        <dbReference type="Proteomes" id="UP001153069"/>
    </source>
</evidence>
<name>A0A9N8D558_9STRA</name>
<sequence length="147" mass="16232">MMEGSMSSSISIDSMGSLMYETPEAKKLRREFRRQQVELMELRAVGLGLALQETCHKLDMEWNCLKRMDSLNLNISNHSSRGSVTSTGSRPRRAFSTPAVVPPQEIALGARLGLLVASRRIQSVTNTPSSLLDTGMGRPKFHSNPQA</sequence>
<evidence type="ECO:0000313" key="2">
    <source>
        <dbReference type="EMBL" id="CAB9496269.1"/>
    </source>
</evidence>
<gene>
    <name evidence="2" type="ORF">SEMRO_3_G002440.1</name>
</gene>
<feature type="region of interest" description="Disordered" evidence="1">
    <location>
        <begin position="127"/>
        <end position="147"/>
    </location>
</feature>
<keyword evidence="3" id="KW-1185">Reference proteome</keyword>
<reference evidence="2" key="1">
    <citation type="submission" date="2020-06" db="EMBL/GenBank/DDBJ databases">
        <authorList>
            <consortium name="Plant Systems Biology data submission"/>
        </authorList>
    </citation>
    <scope>NUCLEOTIDE SEQUENCE</scope>
    <source>
        <strain evidence="2">D6</strain>
    </source>
</reference>
<dbReference type="EMBL" id="CAICTM010000003">
    <property type="protein sequence ID" value="CAB9496269.1"/>
    <property type="molecule type" value="Genomic_DNA"/>
</dbReference>
<feature type="region of interest" description="Disordered" evidence="1">
    <location>
        <begin position="77"/>
        <end position="96"/>
    </location>
</feature>
<evidence type="ECO:0000256" key="1">
    <source>
        <dbReference type="SAM" id="MobiDB-lite"/>
    </source>
</evidence>
<dbReference type="AlphaFoldDB" id="A0A9N8D558"/>
<accession>A0A9N8D558</accession>
<dbReference type="Proteomes" id="UP001153069">
    <property type="component" value="Unassembled WGS sequence"/>
</dbReference>
<comment type="caution">
    <text evidence="2">The sequence shown here is derived from an EMBL/GenBank/DDBJ whole genome shotgun (WGS) entry which is preliminary data.</text>
</comment>